<feature type="transmembrane region" description="Helical" evidence="23">
    <location>
        <begin position="75"/>
        <end position="93"/>
    </location>
</feature>
<evidence type="ECO:0000256" key="6">
    <source>
        <dbReference type="ARBA" id="ARBA00022679"/>
    </source>
</evidence>
<evidence type="ECO:0000256" key="3">
    <source>
        <dbReference type="ARBA" id="ARBA00022475"/>
    </source>
</evidence>
<sequence length="420" mass="44573">MATTAAPFGGTEAGRVERMGRRALVRVRSIFGAPTLNAALLTGTTMFLVVFGLIMVLSSSSVESYVANDSFFTDFVKQAAFASIGVVLMLVAARLPAGTWQRIAWIAILLGIALQVLVFTPLGFGANGNRNWIGIGGFSLQPSEFVKVALCVWLAMIMTRKQKRIGSFWQAWIPAAPVAGLSIGLVLLGSDLGTVVIMVGLSFGALWFAGVKWWHLLLPVAGLAVLAVPVVLSSASRVRRITAFLQGCTDADYYSGCWQQLHGTWALSAGGLFGVGLGNSRAKWSWLPEADNDYIFAIIGEELGLLGAVVVLALFALLAWTMLRIVRQARTQMTRVVTGAAMVWLVGQALVNIGVVLGLLPVLGVPLPFISSGGSQLIAALLIVGIVLSLERVDNPKARGELPDAPPPARERPLAASVRG</sequence>
<keyword evidence="9" id="KW-0573">Peptidoglycan synthesis</keyword>
<evidence type="ECO:0000256" key="16">
    <source>
        <dbReference type="ARBA" id="ARBA00038053"/>
    </source>
</evidence>
<dbReference type="InterPro" id="IPR001182">
    <property type="entry name" value="FtsW/RodA"/>
</dbReference>
<organism evidence="24 25">
    <name type="scientific">Agrococcus baldri</name>
    <dbReference type="NCBI Taxonomy" id="153730"/>
    <lineage>
        <taxon>Bacteria</taxon>
        <taxon>Bacillati</taxon>
        <taxon>Actinomycetota</taxon>
        <taxon>Actinomycetes</taxon>
        <taxon>Micrococcales</taxon>
        <taxon>Microbacteriaceae</taxon>
        <taxon>Agrococcus</taxon>
    </lineage>
</organism>
<keyword evidence="25" id="KW-1185">Reference proteome</keyword>
<keyword evidence="8" id="KW-0133">Cell shape</keyword>
<dbReference type="InterPro" id="IPR013437">
    <property type="entry name" value="FtsW"/>
</dbReference>
<evidence type="ECO:0000256" key="17">
    <source>
        <dbReference type="ARBA" id="ARBA00041185"/>
    </source>
</evidence>
<keyword evidence="4" id="KW-0132">Cell division</keyword>
<dbReference type="PANTHER" id="PTHR30474">
    <property type="entry name" value="CELL CYCLE PROTEIN"/>
    <property type="match status" value="1"/>
</dbReference>
<dbReference type="GO" id="GO:0009252">
    <property type="term" value="P:peptidoglycan biosynthetic process"/>
    <property type="evidence" value="ECO:0007669"/>
    <property type="project" value="UniProtKB-KW"/>
</dbReference>
<dbReference type="NCBIfam" id="TIGR02614">
    <property type="entry name" value="ftsW"/>
    <property type="match status" value="1"/>
</dbReference>
<evidence type="ECO:0000256" key="4">
    <source>
        <dbReference type="ARBA" id="ARBA00022618"/>
    </source>
</evidence>
<evidence type="ECO:0000256" key="13">
    <source>
        <dbReference type="ARBA" id="ARBA00023316"/>
    </source>
</evidence>
<evidence type="ECO:0000256" key="2">
    <source>
        <dbReference type="ARBA" id="ARBA00004752"/>
    </source>
</evidence>
<keyword evidence="12" id="KW-0131">Cell cycle</keyword>
<comment type="catalytic activity">
    <reaction evidence="20">
        <text>[GlcNAc-(1-&gt;4)-Mur2Ac(oyl-L-Ala-gamma-D-Glu-L-Lys-D-Ala-D-Ala)](n)-di-trans,octa-cis-undecaprenyl diphosphate + beta-D-GlcNAc-(1-&gt;4)-Mur2Ac(oyl-L-Ala-gamma-D-Glu-L-Lys-D-Ala-D-Ala)-di-trans,octa-cis-undecaprenyl diphosphate = [GlcNAc-(1-&gt;4)-Mur2Ac(oyl-L-Ala-gamma-D-Glu-L-Lys-D-Ala-D-Ala)](n+1)-di-trans,octa-cis-undecaprenyl diphosphate + di-trans,octa-cis-undecaprenyl diphosphate + H(+)</text>
        <dbReference type="Rhea" id="RHEA:23708"/>
        <dbReference type="Rhea" id="RHEA-COMP:9602"/>
        <dbReference type="Rhea" id="RHEA-COMP:9603"/>
        <dbReference type="ChEBI" id="CHEBI:15378"/>
        <dbReference type="ChEBI" id="CHEBI:58405"/>
        <dbReference type="ChEBI" id="CHEBI:60033"/>
        <dbReference type="ChEBI" id="CHEBI:78435"/>
        <dbReference type="EC" id="2.4.99.28"/>
    </reaction>
</comment>
<feature type="transmembrane region" description="Helical" evidence="23">
    <location>
        <begin position="369"/>
        <end position="390"/>
    </location>
</feature>
<evidence type="ECO:0000256" key="20">
    <source>
        <dbReference type="ARBA" id="ARBA00049902"/>
    </source>
</evidence>
<evidence type="ECO:0000256" key="21">
    <source>
        <dbReference type="ARBA" id="ARBA00049966"/>
    </source>
</evidence>
<accession>A0AA87USV5</accession>
<dbReference type="EMBL" id="BJUU01000014">
    <property type="protein sequence ID" value="GEK80790.1"/>
    <property type="molecule type" value="Genomic_DNA"/>
</dbReference>
<dbReference type="GO" id="GO:0005886">
    <property type="term" value="C:plasma membrane"/>
    <property type="evidence" value="ECO:0007669"/>
    <property type="project" value="UniProtKB-SubCell"/>
</dbReference>
<evidence type="ECO:0000256" key="10">
    <source>
        <dbReference type="ARBA" id="ARBA00022989"/>
    </source>
</evidence>
<evidence type="ECO:0000256" key="1">
    <source>
        <dbReference type="ARBA" id="ARBA00004651"/>
    </source>
</evidence>
<dbReference type="GO" id="GO:0051301">
    <property type="term" value="P:cell division"/>
    <property type="evidence" value="ECO:0007669"/>
    <property type="project" value="UniProtKB-KW"/>
</dbReference>
<comment type="pathway">
    <text evidence="2">Cell wall biogenesis; peptidoglycan biosynthesis.</text>
</comment>
<keyword evidence="11 23" id="KW-0472">Membrane</keyword>
<feature type="transmembrane region" description="Helical" evidence="23">
    <location>
        <begin position="294"/>
        <end position="320"/>
    </location>
</feature>
<comment type="similarity">
    <text evidence="16">Belongs to the SEDS family. FtsW subfamily.</text>
</comment>
<evidence type="ECO:0000313" key="24">
    <source>
        <dbReference type="EMBL" id="GEK80790.1"/>
    </source>
</evidence>
<keyword evidence="10 23" id="KW-1133">Transmembrane helix</keyword>
<feature type="transmembrane region" description="Helical" evidence="23">
    <location>
        <begin position="30"/>
        <end position="55"/>
    </location>
</feature>
<reference evidence="24 25" key="1">
    <citation type="submission" date="2019-07" db="EMBL/GenBank/DDBJ databases">
        <title>Whole genome shotgun sequence of Agrococcus baldri NBRC 103055.</title>
        <authorList>
            <person name="Hosoyama A."/>
            <person name="Uohara A."/>
            <person name="Ohji S."/>
            <person name="Ichikawa N."/>
        </authorList>
    </citation>
    <scope>NUCLEOTIDE SEQUENCE [LARGE SCALE GENOMIC DNA]</scope>
    <source>
        <strain evidence="24 25">NBRC 103055</strain>
    </source>
</reference>
<dbReference type="GO" id="GO:0071555">
    <property type="term" value="P:cell wall organization"/>
    <property type="evidence" value="ECO:0007669"/>
    <property type="project" value="UniProtKB-KW"/>
</dbReference>
<keyword evidence="13" id="KW-0961">Cell wall biogenesis/degradation</keyword>
<gene>
    <name evidence="24" type="ORF">ABA31_21410</name>
</gene>
<evidence type="ECO:0000256" key="5">
    <source>
        <dbReference type="ARBA" id="ARBA00022676"/>
    </source>
</evidence>
<evidence type="ECO:0000256" key="23">
    <source>
        <dbReference type="SAM" id="Phobius"/>
    </source>
</evidence>
<dbReference type="Pfam" id="PF01098">
    <property type="entry name" value="FTSW_RODA_SPOVE"/>
    <property type="match status" value="1"/>
</dbReference>
<keyword evidence="7 23" id="KW-0812">Transmembrane</keyword>
<dbReference type="AlphaFoldDB" id="A0AA87USV5"/>
<evidence type="ECO:0000256" key="22">
    <source>
        <dbReference type="SAM" id="MobiDB-lite"/>
    </source>
</evidence>
<protein>
    <recommendedName>
        <fullName evidence="17">Probable peptidoglycan glycosyltransferase FtsW</fullName>
        <ecNumber evidence="19">2.4.99.28</ecNumber>
    </recommendedName>
    <alternativeName>
        <fullName evidence="18">Cell division protein FtsW</fullName>
    </alternativeName>
    <alternativeName>
        <fullName evidence="15">Cell wall polymerase</fullName>
    </alternativeName>
    <alternativeName>
        <fullName evidence="14">Peptidoglycan polymerase</fullName>
    </alternativeName>
</protein>
<keyword evidence="5" id="KW-0328">Glycosyltransferase</keyword>
<dbReference type="GO" id="GO:0032153">
    <property type="term" value="C:cell division site"/>
    <property type="evidence" value="ECO:0007669"/>
    <property type="project" value="TreeGrafter"/>
</dbReference>
<evidence type="ECO:0000256" key="19">
    <source>
        <dbReference type="ARBA" id="ARBA00044770"/>
    </source>
</evidence>
<feature type="transmembrane region" description="Helical" evidence="23">
    <location>
        <begin position="216"/>
        <end position="235"/>
    </location>
</feature>
<dbReference type="RefSeq" id="WP_146795383.1">
    <property type="nucleotide sequence ID" value="NZ_BJUU01000014.1"/>
</dbReference>
<feature type="transmembrane region" description="Helical" evidence="23">
    <location>
        <begin position="341"/>
        <end position="363"/>
    </location>
</feature>
<dbReference type="Proteomes" id="UP000321749">
    <property type="component" value="Unassembled WGS sequence"/>
</dbReference>
<evidence type="ECO:0000256" key="9">
    <source>
        <dbReference type="ARBA" id="ARBA00022984"/>
    </source>
</evidence>
<feature type="region of interest" description="Disordered" evidence="22">
    <location>
        <begin position="398"/>
        <end position="420"/>
    </location>
</feature>
<evidence type="ECO:0000256" key="7">
    <source>
        <dbReference type="ARBA" id="ARBA00022692"/>
    </source>
</evidence>
<evidence type="ECO:0000256" key="12">
    <source>
        <dbReference type="ARBA" id="ARBA00023306"/>
    </source>
</evidence>
<keyword evidence="3" id="KW-1003">Cell membrane</keyword>
<dbReference type="GO" id="GO:0008360">
    <property type="term" value="P:regulation of cell shape"/>
    <property type="evidence" value="ECO:0007669"/>
    <property type="project" value="UniProtKB-KW"/>
</dbReference>
<evidence type="ECO:0000256" key="8">
    <source>
        <dbReference type="ARBA" id="ARBA00022960"/>
    </source>
</evidence>
<dbReference type="GO" id="GO:0008955">
    <property type="term" value="F:peptidoglycan glycosyltransferase activity"/>
    <property type="evidence" value="ECO:0007669"/>
    <property type="project" value="UniProtKB-EC"/>
</dbReference>
<evidence type="ECO:0000256" key="14">
    <source>
        <dbReference type="ARBA" id="ARBA00032370"/>
    </source>
</evidence>
<comment type="caution">
    <text evidence="24">The sequence shown here is derived from an EMBL/GenBank/DDBJ whole genome shotgun (WGS) entry which is preliminary data.</text>
</comment>
<name>A0AA87USV5_9MICO</name>
<dbReference type="PANTHER" id="PTHR30474:SF2">
    <property type="entry name" value="PEPTIDOGLYCAN GLYCOSYLTRANSFERASE FTSW-RELATED"/>
    <property type="match status" value="1"/>
</dbReference>
<dbReference type="GO" id="GO:0015648">
    <property type="term" value="F:lipid-linked peptidoglycan transporter activity"/>
    <property type="evidence" value="ECO:0007669"/>
    <property type="project" value="TreeGrafter"/>
</dbReference>
<keyword evidence="6" id="KW-0808">Transferase</keyword>
<feature type="transmembrane region" description="Helical" evidence="23">
    <location>
        <begin position="105"/>
        <end position="126"/>
    </location>
</feature>
<evidence type="ECO:0000256" key="18">
    <source>
        <dbReference type="ARBA" id="ARBA00041418"/>
    </source>
</evidence>
<dbReference type="EC" id="2.4.99.28" evidence="19"/>
<comment type="subcellular location">
    <subcellularLocation>
        <location evidence="1">Cell membrane</location>
        <topology evidence="1">Multi-pass membrane protein</topology>
    </subcellularLocation>
</comment>
<proteinExistence type="inferred from homology"/>
<evidence type="ECO:0000256" key="15">
    <source>
        <dbReference type="ARBA" id="ARBA00033270"/>
    </source>
</evidence>
<feature type="transmembrane region" description="Helical" evidence="23">
    <location>
        <begin position="132"/>
        <end position="156"/>
    </location>
</feature>
<evidence type="ECO:0000256" key="11">
    <source>
        <dbReference type="ARBA" id="ARBA00023136"/>
    </source>
</evidence>
<comment type="function">
    <text evidence="21">Peptidoglycan polymerase that is essential for cell division.</text>
</comment>
<evidence type="ECO:0000313" key="25">
    <source>
        <dbReference type="Proteomes" id="UP000321749"/>
    </source>
</evidence>